<dbReference type="HOGENOM" id="CLU_120922_0_0_11"/>
<accession>E3IUP6</accession>
<dbReference type="AlphaFoldDB" id="E3IUP6"/>
<dbReference type="eggNOG" id="ENOG5032G1F">
    <property type="taxonomic scope" value="Bacteria"/>
</dbReference>
<evidence type="ECO:0008006" key="3">
    <source>
        <dbReference type="Google" id="ProtNLM"/>
    </source>
</evidence>
<protein>
    <recommendedName>
        <fullName evidence="3">DUF1795 domain-containing protein</fullName>
    </recommendedName>
</protein>
<evidence type="ECO:0000313" key="2">
    <source>
        <dbReference type="Proteomes" id="UP000002484"/>
    </source>
</evidence>
<gene>
    <name evidence="1" type="ordered locus">FraEuI1c_6894</name>
</gene>
<keyword evidence="2" id="KW-1185">Reference proteome</keyword>
<dbReference type="InParanoid" id="E3IUP6"/>
<dbReference type="RefSeq" id="WP_013427973.1">
    <property type="nucleotide sequence ID" value="NC_014666.1"/>
</dbReference>
<dbReference type="EMBL" id="CP002299">
    <property type="protein sequence ID" value="ADP84862.1"/>
    <property type="molecule type" value="Genomic_DNA"/>
</dbReference>
<proteinExistence type="predicted"/>
<reference evidence="1 2" key="1">
    <citation type="submission" date="2010-10" db="EMBL/GenBank/DDBJ databases">
        <title>Complete sequence of Frankia sp. EuI1c.</title>
        <authorList>
            <consortium name="US DOE Joint Genome Institute"/>
            <person name="Lucas S."/>
            <person name="Copeland A."/>
            <person name="Lapidus A."/>
            <person name="Cheng J.-F."/>
            <person name="Bruce D."/>
            <person name="Goodwin L."/>
            <person name="Pitluck S."/>
            <person name="Chertkov O."/>
            <person name="Detter J.C."/>
            <person name="Han C."/>
            <person name="Tapia R."/>
            <person name="Land M."/>
            <person name="Hauser L."/>
            <person name="Jeffries C."/>
            <person name="Kyrpides N."/>
            <person name="Ivanova N."/>
            <person name="Mikhailova N."/>
            <person name="Beauchemin N."/>
            <person name="Sen A."/>
            <person name="Sur S.A."/>
            <person name="Gtari M."/>
            <person name="Wall L."/>
            <person name="Tisa L."/>
            <person name="Woyke T."/>
        </authorList>
    </citation>
    <scope>NUCLEOTIDE SEQUENCE [LARGE SCALE GENOMIC DNA]</scope>
    <source>
        <strain evidence="2">DSM 45817 / CECT 9037 / EuI1c</strain>
    </source>
</reference>
<evidence type="ECO:0000313" key="1">
    <source>
        <dbReference type="EMBL" id="ADP84862.1"/>
    </source>
</evidence>
<organism evidence="1 2">
    <name type="scientific">Pseudofrankia inefficax (strain DSM 45817 / CECT 9037 / DDB 130130 / EuI1c)</name>
    <name type="common">Frankia inefficax</name>
    <dbReference type="NCBI Taxonomy" id="298654"/>
    <lineage>
        <taxon>Bacteria</taxon>
        <taxon>Bacillati</taxon>
        <taxon>Actinomycetota</taxon>
        <taxon>Actinomycetes</taxon>
        <taxon>Frankiales</taxon>
        <taxon>Frankiaceae</taxon>
        <taxon>Pseudofrankia</taxon>
    </lineage>
</organism>
<name>E3IUP6_PSEI1</name>
<sequence length="156" mass="17619">MTDPNVPETPWRQVEKPEYGYSVWVPSHWAERPPNLKNSPWETARFAEPDDRRHSVIVFRNPVFRSQTPLEHAESIRESLTSAGFAEFELTETTVASRPGARIDCVRRDAGRVWAVREYLVHTGEAVLCLGLGSAAPDEDDALFDELAARWEVTAA</sequence>
<dbReference type="OrthoDB" id="3214026at2"/>
<dbReference type="Proteomes" id="UP000002484">
    <property type="component" value="Chromosome"/>
</dbReference>
<dbReference type="KEGG" id="fri:FraEuI1c_6894"/>